<reference evidence="5" key="1">
    <citation type="submission" date="2020-10" db="EMBL/GenBank/DDBJ databases">
        <authorList>
            <person name="Roach M.J.R."/>
        </authorList>
    </citation>
    <scope>NUCLEOTIDE SEQUENCE</scope>
    <source>
        <strain evidence="5">CBS 1945</strain>
    </source>
</reference>
<feature type="region of interest" description="Disordered" evidence="2">
    <location>
        <begin position="825"/>
        <end position="867"/>
    </location>
</feature>
<feature type="region of interest" description="Disordered" evidence="2">
    <location>
        <begin position="550"/>
        <end position="571"/>
    </location>
</feature>
<dbReference type="InterPro" id="IPR003961">
    <property type="entry name" value="FN3_dom"/>
</dbReference>
<evidence type="ECO:0000256" key="1">
    <source>
        <dbReference type="SAM" id="Coils"/>
    </source>
</evidence>
<evidence type="ECO:0000313" key="5">
    <source>
        <dbReference type="EMBL" id="QPG77255.1"/>
    </source>
</evidence>
<feature type="compositionally biased region" description="Low complexity" evidence="2">
    <location>
        <begin position="554"/>
        <end position="570"/>
    </location>
</feature>
<feature type="compositionally biased region" description="Low complexity" evidence="2">
    <location>
        <begin position="904"/>
        <end position="929"/>
    </location>
</feature>
<organism evidence="5 6">
    <name type="scientific">Eeniella nana</name>
    <name type="common">Yeast</name>
    <name type="synonym">Brettanomyces nanus</name>
    <dbReference type="NCBI Taxonomy" id="13502"/>
    <lineage>
        <taxon>Eukaryota</taxon>
        <taxon>Fungi</taxon>
        <taxon>Dikarya</taxon>
        <taxon>Ascomycota</taxon>
        <taxon>Saccharomycotina</taxon>
        <taxon>Pichiomycetes</taxon>
        <taxon>Pichiales</taxon>
        <taxon>Pichiaceae</taxon>
        <taxon>Brettanomyces</taxon>
    </lineage>
</organism>
<gene>
    <name evidence="5" type="ORF">FOA43_004663</name>
</gene>
<feature type="signal peptide" evidence="3">
    <location>
        <begin position="1"/>
        <end position="21"/>
    </location>
</feature>
<dbReference type="AlphaFoldDB" id="A0A875SB56"/>
<dbReference type="PROSITE" id="PS50853">
    <property type="entry name" value="FN3"/>
    <property type="match status" value="1"/>
</dbReference>
<dbReference type="Proteomes" id="UP000662931">
    <property type="component" value="Chromosome 4"/>
</dbReference>
<dbReference type="SMART" id="SM00060">
    <property type="entry name" value="FN3"/>
    <property type="match status" value="1"/>
</dbReference>
<dbReference type="InterPro" id="IPR013783">
    <property type="entry name" value="Ig-like_fold"/>
</dbReference>
<feature type="chain" id="PRO_5034965815" description="Fibronectin type-III domain-containing protein" evidence="3">
    <location>
        <begin position="22"/>
        <end position="991"/>
    </location>
</feature>
<sequence length="991" mass="107005">MIISLFLAFIGLLWLVHRVSVLLSVKVDKAVKVLNVSVPSVPLISVDKVTYHSIVLHWDCEGSNGSNGSGSPGAVNVDSENPRDNPLQSLSSAGLDGPPLLSQASPASISHFVLYINGLEASVVDGAKQSCTLEGLNPNTNYEIDLVAFNMANFRSRSSPIFVKTASSAASGSESNTVGESGTSLDHPDVLLRALVPNGSRASQLMVHEAFRSRSRSSAIDGSSNLTFEPFEPIRTAPNLITDINELKFLLESGLDEVRSLMKSYREAEQEFKDEEANLVLARNEARQRRRIEDSNRANIRQEIKYLEEQRMKTENRLSADRTKLALRLKKMEQKQNQIASWRIMTNEMQHKRSLQGDKLPKLQEERVHEIQDLNKDVFSLQAEVHGLDSEIKSDLTQKKPLDLQKQEIVLMLSLIEQETDLQTGLVKPAAEEELQKLFKLKPEWQKELTDEVCSIDKRSEAEWRGLQKKEFQKIEKLKRQMDELNELNSLSVAVSGNAFSSMSNTVPSPSYSASQNWSESSSDMNHLLPQNLIDADDISQVQVPQVLSRSLDASQAPSAPSSATGSAASPGGGIGILSGGVYSDINSPMDYPITSLGVLASNASNFANGNIVGSPQSLRATPLQPTDSVISSSFLDMNSQTSPFATSSIAANAGTPMEIALSSSLPGSQELDDATKNLSYNRRSVFDGFSTIGSNVSNRSIGNSPSHKEGVPVQFSNLFSTLSQESAAVVAAAVSADGASVANTTDYGKSSLELISRARSTSFGSSIWSNNNTNAAAGGKSMWGNSLGVLGTPIAIVGSNEEMPQQKSSGSHRLLHGVARLKTWGTSSTSSSSDTVEENNFEQREGEEDGEGNSHQSSPSFFRSKIFKFGTSPTKTATKSSDKSNIAITLLPEEPTELHGIDNKSNSGSSSGHLGSGFGSRSSRFFKLGSRKASLHPQSGGTVENSNATGQSGNEGMENASSGSNGSMFSRKLNFGFKRDKDKVDRIEEE</sequence>
<name>A0A875SB56_EENNA</name>
<dbReference type="RefSeq" id="XP_038780820.1">
    <property type="nucleotide sequence ID" value="XM_038924892.1"/>
</dbReference>
<feature type="domain" description="Fibronectin type-III" evidence="4">
    <location>
        <begin position="78"/>
        <end position="168"/>
    </location>
</feature>
<evidence type="ECO:0000313" key="6">
    <source>
        <dbReference type="Proteomes" id="UP000662931"/>
    </source>
</evidence>
<accession>A0A875SB56</accession>
<dbReference type="GeneID" id="62198063"/>
<protein>
    <recommendedName>
        <fullName evidence="4">Fibronectin type-III domain-containing protein</fullName>
    </recommendedName>
</protein>
<dbReference type="CDD" id="cd00063">
    <property type="entry name" value="FN3"/>
    <property type="match status" value="1"/>
</dbReference>
<keyword evidence="3" id="KW-0732">Signal</keyword>
<proteinExistence type="predicted"/>
<feature type="region of interest" description="Disordered" evidence="2">
    <location>
        <begin position="65"/>
        <end position="90"/>
    </location>
</feature>
<dbReference type="Gene3D" id="2.60.40.10">
    <property type="entry name" value="Immunoglobulins"/>
    <property type="match status" value="1"/>
</dbReference>
<dbReference type="SUPFAM" id="SSF49265">
    <property type="entry name" value="Fibronectin type III"/>
    <property type="match status" value="1"/>
</dbReference>
<feature type="compositionally biased region" description="Polar residues" evidence="2">
    <location>
        <begin position="937"/>
        <end position="969"/>
    </location>
</feature>
<feature type="region of interest" description="Disordered" evidence="2">
    <location>
        <begin position="895"/>
        <end position="991"/>
    </location>
</feature>
<feature type="compositionally biased region" description="Basic and acidic residues" evidence="2">
    <location>
        <begin position="978"/>
        <end position="991"/>
    </location>
</feature>
<evidence type="ECO:0000256" key="2">
    <source>
        <dbReference type="SAM" id="MobiDB-lite"/>
    </source>
</evidence>
<feature type="compositionally biased region" description="Acidic residues" evidence="2">
    <location>
        <begin position="836"/>
        <end position="852"/>
    </location>
</feature>
<feature type="region of interest" description="Disordered" evidence="2">
    <location>
        <begin position="505"/>
        <end position="524"/>
    </location>
</feature>
<evidence type="ECO:0000256" key="3">
    <source>
        <dbReference type="SAM" id="SignalP"/>
    </source>
</evidence>
<dbReference type="KEGG" id="bnn:FOA43_004663"/>
<feature type="coiled-coil region" evidence="1">
    <location>
        <begin position="251"/>
        <end position="317"/>
    </location>
</feature>
<dbReference type="OrthoDB" id="5572782at2759"/>
<dbReference type="EMBL" id="CP064815">
    <property type="protein sequence ID" value="QPG77255.1"/>
    <property type="molecule type" value="Genomic_DNA"/>
</dbReference>
<dbReference type="InterPro" id="IPR036116">
    <property type="entry name" value="FN3_sf"/>
</dbReference>
<evidence type="ECO:0000259" key="4">
    <source>
        <dbReference type="PROSITE" id="PS50853"/>
    </source>
</evidence>
<keyword evidence="1" id="KW-0175">Coiled coil</keyword>
<keyword evidence="6" id="KW-1185">Reference proteome</keyword>